<dbReference type="AlphaFoldDB" id="A0A392M0Q6"/>
<protein>
    <submittedName>
        <fullName evidence="1">Receptor-like kinase</fullName>
    </submittedName>
</protein>
<dbReference type="GO" id="GO:0016301">
    <property type="term" value="F:kinase activity"/>
    <property type="evidence" value="ECO:0007669"/>
    <property type="project" value="UniProtKB-KW"/>
</dbReference>
<feature type="non-terminal residue" evidence="1">
    <location>
        <position position="1"/>
    </location>
</feature>
<dbReference type="PANTHER" id="PTHR36617:SF5">
    <property type="entry name" value="OS05G0421675 PROTEIN"/>
    <property type="match status" value="1"/>
</dbReference>
<proteinExistence type="predicted"/>
<keyword evidence="1" id="KW-0675">Receptor</keyword>
<dbReference type="PANTHER" id="PTHR36617">
    <property type="entry name" value="PROTEIN, PUTATIVE-RELATED"/>
    <property type="match status" value="1"/>
</dbReference>
<evidence type="ECO:0000313" key="1">
    <source>
        <dbReference type="EMBL" id="MCH80568.1"/>
    </source>
</evidence>
<keyword evidence="1" id="KW-0808">Transferase</keyword>
<dbReference type="Proteomes" id="UP000265520">
    <property type="component" value="Unassembled WGS sequence"/>
</dbReference>
<sequence>EGLWNRVLAARYGEVVGKLVVGDQRGSRWWRDVSRIRDGESGTDGGWFAENIERRVGNGAATFFWTDPWLRGVPLRVLLSRLFDLSNDQTSTVAVMCELGWEEGGAAWQWRRPLRAWEEEMLGECRGLLAHIVLQTNILDQWLWKPDNGGG</sequence>
<keyword evidence="2" id="KW-1185">Reference proteome</keyword>
<name>A0A392M0Q6_9FABA</name>
<organism evidence="1 2">
    <name type="scientific">Trifolium medium</name>
    <dbReference type="NCBI Taxonomy" id="97028"/>
    <lineage>
        <taxon>Eukaryota</taxon>
        <taxon>Viridiplantae</taxon>
        <taxon>Streptophyta</taxon>
        <taxon>Embryophyta</taxon>
        <taxon>Tracheophyta</taxon>
        <taxon>Spermatophyta</taxon>
        <taxon>Magnoliopsida</taxon>
        <taxon>eudicotyledons</taxon>
        <taxon>Gunneridae</taxon>
        <taxon>Pentapetalae</taxon>
        <taxon>rosids</taxon>
        <taxon>fabids</taxon>
        <taxon>Fabales</taxon>
        <taxon>Fabaceae</taxon>
        <taxon>Papilionoideae</taxon>
        <taxon>50 kb inversion clade</taxon>
        <taxon>NPAAA clade</taxon>
        <taxon>Hologalegina</taxon>
        <taxon>IRL clade</taxon>
        <taxon>Trifolieae</taxon>
        <taxon>Trifolium</taxon>
    </lineage>
</organism>
<dbReference type="EMBL" id="LXQA010001202">
    <property type="protein sequence ID" value="MCH80568.1"/>
    <property type="molecule type" value="Genomic_DNA"/>
</dbReference>
<accession>A0A392M0Q6</accession>
<keyword evidence="1" id="KW-0418">Kinase</keyword>
<gene>
    <name evidence="1" type="ORF">A2U01_0001338</name>
</gene>
<reference evidence="1 2" key="1">
    <citation type="journal article" date="2018" name="Front. Plant Sci.">
        <title>Red Clover (Trifolium pratense) and Zigzag Clover (T. medium) - A Picture of Genomic Similarities and Differences.</title>
        <authorList>
            <person name="Dluhosova J."/>
            <person name="Istvanek J."/>
            <person name="Nedelnik J."/>
            <person name="Repkova J."/>
        </authorList>
    </citation>
    <scope>NUCLEOTIDE SEQUENCE [LARGE SCALE GENOMIC DNA]</scope>
    <source>
        <strain evidence="2">cv. 10/8</strain>
        <tissue evidence="1">Leaf</tissue>
    </source>
</reference>
<evidence type="ECO:0000313" key="2">
    <source>
        <dbReference type="Proteomes" id="UP000265520"/>
    </source>
</evidence>
<comment type="caution">
    <text evidence="1">The sequence shown here is derived from an EMBL/GenBank/DDBJ whole genome shotgun (WGS) entry which is preliminary data.</text>
</comment>